<keyword evidence="3" id="KW-1185">Reference proteome</keyword>
<proteinExistence type="predicted"/>
<sequence>MSTTSHTIPSMGAVMAAEAADHSKRKKATPDNWMYPPPGGWTYEQVKELVLPYDWELVDGAIVVRGMANQWHDDVRDGLLVALRLAGRPPYRVNSERCVLVDEANPTKPDVVVFDSTNLDRLTMECVPVERVVLAVEVVSQGSRTDDRFRKPGMYAQAGIACFWRVERDENDLPVVHEFWLHPETGVYASNPDRPTHTGTLKTDVPFPVEIDLENLLRG</sequence>
<dbReference type="PANTHER" id="PTHR35400:SF3">
    <property type="entry name" value="SLL1072 PROTEIN"/>
    <property type="match status" value="1"/>
</dbReference>
<evidence type="ECO:0000313" key="2">
    <source>
        <dbReference type="EMBL" id="MCQ8772356.1"/>
    </source>
</evidence>
<dbReference type="RefSeq" id="WP_256790975.1">
    <property type="nucleotide sequence ID" value="NZ_JANIID010000020.1"/>
</dbReference>
<organism evidence="2 3">
    <name type="scientific">Streptomyces telluris</name>
    <dbReference type="NCBI Taxonomy" id="2720021"/>
    <lineage>
        <taxon>Bacteria</taxon>
        <taxon>Bacillati</taxon>
        <taxon>Actinomycetota</taxon>
        <taxon>Actinomycetes</taxon>
        <taxon>Kitasatosporales</taxon>
        <taxon>Streptomycetaceae</taxon>
        <taxon>Streptomyces</taxon>
    </lineage>
</organism>
<dbReference type="InterPro" id="IPR008538">
    <property type="entry name" value="Uma2"/>
</dbReference>
<dbReference type="InterPro" id="IPR012296">
    <property type="entry name" value="Nuclease_put_TT1808"/>
</dbReference>
<dbReference type="Proteomes" id="UP001142374">
    <property type="component" value="Unassembled WGS sequence"/>
</dbReference>
<evidence type="ECO:0000313" key="3">
    <source>
        <dbReference type="Proteomes" id="UP001142374"/>
    </source>
</evidence>
<feature type="domain" description="Putative restriction endonuclease" evidence="1">
    <location>
        <begin position="53"/>
        <end position="176"/>
    </location>
</feature>
<protein>
    <submittedName>
        <fullName evidence="2">Uma2 family endonuclease</fullName>
    </submittedName>
</protein>
<dbReference type="AlphaFoldDB" id="A0A9X2LIU8"/>
<dbReference type="GO" id="GO:0004519">
    <property type="term" value="F:endonuclease activity"/>
    <property type="evidence" value="ECO:0007669"/>
    <property type="project" value="UniProtKB-KW"/>
</dbReference>
<dbReference type="Gene3D" id="3.90.1570.10">
    <property type="entry name" value="tt1808, chain A"/>
    <property type="match status" value="1"/>
</dbReference>
<keyword evidence="2" id="KW-0255">Endonuclease</keyword>
<accession>A0A9X2LIU8</accession>
<comment type="caution">
    <text evidence="2">The sequence shown here is derived from an EMBL/GenBank/DDBJ whole genome shotgun (WGS) entry which is preliminary data.</text>
</comment>
<dbReference type="EMBL" id="JANIID010000020">
    <property type="protein sequence ID" value="MCQ8772356.1"/>
    <property type="molecule type" value="Genomic_DNA"/>
</dbReference>
<reference evidence="2" key="1">
    <citation type="submission" date="2022-06" db="EMBL/GenBank/DDBJ databases">
        <title>WGS of actinobacteria.</title>
        <authorList>
            <person name="Thawai C."/>
        </authorList>
    </citation>
    <scope>NUCLEOTIDE SEQUENCE</scope>
    <source>
        <strain evidence="2">AA8</strain>
    </source>
</reference>
<gene>
    <name evidence="2" type="ORF">NQU55_21670</name>
</gene>
<evidence type="ECO:0000259" key="1">
    <source>
        <dbReference type="Pfam" id="PF05685"/>
    </source>
</evidence>
<dbReference type="CDD" id="cd06260">
    <property type="entry name" value="DUF820-like"/>
    <property type="match status" value="1"/>
</dbReference>
<name>A0A9X2LIU8_9ACTN</name>
<keyword evidence="2" id="KW-0540">Nuclease</keyword>
<keyword evidence="2" id="KW-0378">Hydrolase</keyword>
<dbReference type="PANTHER" id="PTHR35400">
    <property type="entry name" value="SLR1083 PROTEIN"/>
    <property type="match status" value="1"/>
</dbReference>
<dbReference type="Pfam" id="PF05685">
    <property type="entry name" value="Uma2"/>
    <property type="match status" value="1"/>
</dbReference>
<dbReference type="InterPro" id="IPR011335">
    <property type="entry name" value="Restrct_endonuc-II-like"/>
</dbReference>
<dbReference type="SUPFAM" id="SSF52980">
    <property type="entry name" value="Restriction endonuclease-like"/>
    <property type="match status" value="1"/>
</dbReference>